<proteinExistence type="predicted"/>
<sequence>LLASVAIAIFLHLFSNVPRQASNFLLVALRVVVASTCAYVLQVTERQFSSLALPSEVLASFGTNEWPRDVRTALKPFHLDPELVLYACC</sequence>
<feature type="non-terminal residue" evidence="1">
    <location>
        <position position="89"/>
    </location>
</feature>
<dbReference type="Proteomes" id="UP000790709">
    <property type="component" value="Unassembled WGS sequence"/>
</dbReference>
<comment type="caution">
    <text evidence="1">The sequence shown here is derived from an EMBL/GenBank/DDBJ whole genome shotgun (WGS) entry which is preliminary data.</text>
</comment>
<reference evidence="1" key="1">
    <citation type="journal article" date="2021" name="New Phytol.">
        <title>Evolutionary innovations through gain and loss of genes in the ectomycorrhizal Boletales.</title>
        <authorList>
            <person name="Wu G."/>
            <person name="Miyauchi S."/>
            <person name="Morin E."/>
            <person name="Kuo A."/>
            <person name="Drula E."/>
            <person name="Varga T."/>
            <person name="Kohler A."/>
            <person name="Feng B."/>
            <person name="Cao Y."/>
            <person name="Lipzen A."/>
            <person name="Daum C."/>
            <person name="Hundley H."/>
            <person name="Pangilinan J."/>
            <person name="Johnson J."/>
            <person name="Barry K."/>
            <person name="LaButti K."/>
            <person name="Ng V."/>
            <person name="Ahrendt S."/>
            <person name="Min B."/>
            <person name="Choi I.G."/>
            <person name="Park H."/>
            <person name="Plett J.M."/>
            <person name="Magnuson J."/>
            <person name="Spatafora J.W."/>
            <person name="Nagy L.G."/>
            <person name="Henrissat B."/>
            <person name="Grigoriev I.V."/>
            <person name="Yang Z.L."/>
            <person name="Xu J."/>
            <person name="Martin F.M."/>
        </authorList>
    </citation>
    <scope>NUCLEOTIDE SEQUENCE</scope>
    <source>
        <strain evidence="1">KUC20120723A-06</strain>
    </source>
</reference>
<gene>
    <name evidence="1" type="ORF">BV22DRAFT_974312</name>
</gene>
<evidence type="ECO:0000313" key="2">
    <source>
        <dbReference type="Proteomes" id="UP000790709"/>
    </source>
</evidence>
<organism evidence="1 2">
    <name type="scientific">Leucogyrophana mollusca</name>
    <dbReference type="NCBI Taxonomy" id="85980"/>
    <lineage>
        <taxon>Eukaryota</taxon>
        <taxon>Fungi</taxon>
        <taxon>Dikarya</taxon>
        <taxon>Basidiomycota</taxon>
        <taxon>Agaricomycotina</taxon>
        <taxon>Agaricomycetes</taxon>
        <taxon>Agaricomycetidae</taxon>
        <taxon>Boletales</taxon>
        <taxon>Boletales incertae sedis</taxon>
        <taxon>Leucogyrophana</taxon>
    </lineage>
</organism>
<feature type="non-terminal residue" evidence="1">
    <location>
        <position position="1"/>
    </location>
</feature>
<protein>
    <submittedName>
        <fullName evidence="1">Uncharacterized protein</fullName>
    </submittedName>
</protein>
<evidence type="ECO:0000313" key="1">
    <source>
        <dbReference type="EMBL" id="KAH7917069.1"/>
    </source>
</evidence>
<accession>A0ACB8AUX6</accession>
<name>A0ACB8AUX6_9AGAM</name>
<dbReference type="EMBL" id="MU267300">
    <property type="protein sequence ID" value="KAH7917069.1"/>
    <property type="molecule type" value="Genomic_DNA"/>
</dbReference>
<keyword evidence="2" id="KW-1185">Reference proteome</keyword>